<keyword evidence="1" id="KW-0732">Signal</keyword>
<dbReference type="Proteomes" id="UP000061809">
    <property type="component" value="Chromosome"/>
</dbReference>
<sequence length="522" mass="60079">MRHRFISERCKIFGLFLLLAAGSAALRAQDQPGIKNIRTVVYEPLLKDTTWVTGKVVDYITFVKYDSKGRKMVENRLKPDGSPHGKLVYAYNPAGQVSREIYATADEGVSDCWSYTYDEKGRLNCIAYMNGQEDTLQITSALYDEAGKILKTYSRDYVKKRSSGRQVLYNADGTPEKIILMGGPDEKMERVGEYPIGKGDTLALKRRGALHLGKMRVVKDDNQKNPIRKIDEAGNWTERFEGCNEYGEPNFIIRRDIEYAGGGNDWEKIPVRGKVKKVQQRSYVAIAKGPQAVDKGEKKGQFFVYEFGENGRKVKEERFTEAGVCREKIQYEYDENGNLSKESHYTPAGVLTANKNYGYDKEGRLKHCSILDDKDEIMQRDVFRYDIEGNMVQEFGYLTNGTKCSEFRYIYDSYGQQIERKVLLQPEGSDPVGSVRRGYNFQGRVVFEEFLSPDGTSQSQHTYRYNTKGELISGTERPEGQTEEVKYVYKFHNDNQGNWKIRIKYIDDVPVVYEEREYTYYN</sequence>
<gene>
    <name evidence="2" type="ORF">BcellWH2_01077</name>
</gene>
<dbReference type="Gene3D" id="2.180.10.10">
    <property type="entry name" value="RHS repeat-associated core"/>
    <property type="match status" value="2"/>
</dbReference>
<dbReference type="AlphaFoldDB" id="A0A0N7IEU0"/>
<proteinExistence type="predicted"/>
<dbReference type="KEGG" id="bcel:BcellWH2_01077"/>
<organism evidence="2 3">
    <name type="scientific">Bacteroides cellulosilyticus</name>
    <dbReference type="NCBI Taxonomy" id="246787"/>
    <lineage>
        <taxon>Bacteria</taxon>
        <taxon>Pseudomonadati</taxon>
        <taxon>Bacteroidota</taxon>
        <taxon>Bacteroidia</taxon>
        <taxon>Bacteroidales</taxon>
        <taxon>Bacteroidaceae</taxon>
        <taxon>Bacteroides</taxon>
    </lineage>
</organism>
<accession>A0A0N7IEU0</accession>
<evidence type="ECO:0008006" key="4">
    <source>
        <dbReference type="Google" id="ProtNLM"/>
    </source>
</evidence>
<evidence type="ECO:0000313" key="3">
    <source>
        <dbReference type="Proteomes" id="UP000061809"/>
    </source>
</evidence>
<evidence type="ECO:0000313" key="2">
    <source>
        <dbReference type="EMBL" id="ALJ58339.1"/>
    </source>
</evidence>
<reference evidence="2 3" key="1">
    <citation type="journal article" date="2015" name="Science">
        <title>Genetic determinants of in vivo fitness and diet responsiveness in multiple human gut Bacteroides.</title>
        <authorList>
            <person name="Wu M."/>
            <person name="McNulty N.P."/>
            <person name="Rodionov D.A."/>
            <person name="Khoroshkin M.S."/>
            <person name="Griffin N.W."/>
            <person name="Cheng J."/>
            <person name="Latreille P."/>
            <person name="Kerstetter R.A."/>
            <person name="Terrapon N."/>
            <person name="Henrissat B."/>
            <person name="Osterman A.L."/>
            <person name="Gordon J.I."/>
        </authorList>
    </citation>
    <scope>NUCLEOTIDE SEQUENCE [LARGE SCALE GENOMIC DNA]</scope>
    <source>
        <strain evidence="2 3">WH2</strain>
    </source>
</reference>
<feature type="chain" id="PRO_5006013369" description="RHS repeat protein" evidence="1">
    <location>
        <begin position="29"/>
        <end position="522"/>
    </location>
</feature>
<dbReference type="RefSeq" id="WP_029428445.1">
    <property type="nucleotide sequence ID" value="NZ_CP012801.1"/>
</dbReference>
<dbReference type="EMBL" id="CP012801">
    <property type="protein sequence ID" value="ALJ58339.1"/>
    <property type="molecule type" value="Genomic_DNA"/>
</dbReference>
<dbReference type="PATRIC" id="fig|246787.4.peg.1110"/>
<protein>
    <recommendedName>
        <fullName evidence="4">RHS repeat protein</fullName>
    </recommendedName>
</protein>
<name>A0A0N7IEU0_9BACE</name>
<evidence type="ECO:0000256" key="1">
    <source>
        <dbReference type="SAM" id="SignalP"/>
    </source>
</evidence>
<feature type="signal peptide" evidence="1">
    <location>
        <begin position="1"/>
        <end position="28"/>
    </location>
</feature>